<comment type="similarity">
    <text evidence="1">Belongs to the inositol 1,4,5-trisphosphate 5-phosphatase type II family.</text>
</comment>
<dbReference type="GO" id="GO:0005737">
    <property type="term" value="C:cytoplasm"/>
    <property type="evidence" value="ECO:0007669"/>
    <property type="project" value="TreeGrafter"/>
</dbReference>
<dbReference type="SMART" id="SM00128">
    <property type="entry name" value="IPPc"/>
    <property type="match status" value="1"/>
</dbReference>
<dbReference type="Gene3D" id="3.60.10.10">
    <property type="entry name" value="Endonuclease/exonuclease/phosphatase"/>
    <property type="match status" value="1"/>
</dbReference>
<feature type="domain" description="Inositol polyphosphate-related phosphatase" evidence="2">
    <location>
        <begin position="4"/>
        <end position="312"/>
    </location>
</feature>
<protein>
    <submittedName>
        <fullName evidence="3">Phosphatidylinositol 4</fullName>
    </submittedName>
</protein>
<dbReference type="InterPro" id="IPR000300">
    <property type="entry name" value="IPPc"/>
</dbReference>
<dbReference type="InterPro" id="IPR041611">
    <property type="entry name" value="SKICH"/>
</dbReference>
<evidence type="ECO:0000256" key="1">
    <source>
        <dbReference type="ARBA" id="ARBA00005910"/>
    </source>
</evidence>
<dbReference type="AlphaFoldDB" id="A0AAD5PXG8"/>
<organism evidence="3 4">
    <name type="scientific">Daphnia sinensis</name>
    <dbReference type="NCBI Taxonomy" id="1820382"/>
    <lineage>
        <taxon>Eukaryota</taxon>
        <taxon>Metazoa</taxon>
        <taxon>Ecdysozoa</taxon>
        <taxon>Arthropoda</taxon>
        <taxon>Crustacea</taxon>
        <taxon>Branchiopoda</taxon>
        <taxon>Diplostraca</taxon>
        <taxon>Cladocera</taxon>
        <taxon>Anomopoda</taxon>
        <taxon>Daphniidae</taxon>
        <taxon>Daphnia</taxon>
        <taxon>Daphnia similis group</taxon>
    </lineage>
</organism>
<reference evidence="3 4" key="1">
    <citation type="submission" date="2022-05" db="EMBL/GenBank/DDBJ databases">
        <title>A multi-omics perspective on studying reproductive biology in Daphnia sinensis.</title>
        <authorList>
            <person name="Jia J."/>
        </authorList>
    </citation>
    <scope>NUCLEOTIDE SEQUENCE [LARGE SCALE GENOMIC DNA]</scope>
    <source>
        <strain evidence="3 4">WSL</strain>
    </source>
</reference>
<dbReference type="InterPro" id="IPR036691">
    <property type="entry name" value="Endo/exonu/phosph_ase_sf"/>
</dbReference>
<comment type="caution">
    <text evidence="3">The sequence shown here is derived from an EMBL/GenBank/DDBJ whole genome shotgun (WGS) entry which is preliminary data.</text>
</comment>
<dbReference type="PANTHER" id="PTHR11200">
    <property type="entry name" value="INOSITOL 5-PHOSPHATASE"/>
    <property type="match status" value="1"/>
</dbReference>
<dbReference type="EMBL" id="WJBH02000005">
    <property type="protein sequence ID" value="KAI9558930.1"/>
    <property type="molecule type" value="Genomic_DNA"/>
</dbReference>
<gene>
    <name evidence="3" type="ORF">GHT06_015719</name>
</gene>
<evidence type="ECO:0000313" key="4">
    <source>
        <dbReference type="Proteomes" id="UP000820818"/>
    </source>
</evidence>
<dbReference type="GO" id="GO:0004439">
    <property type="term" value="F:phosphatidylinositol-4,5-bisphosphate 5-phosphatase activity"/>
    <property type="evidence" value="ECO:0007669"/>
    <property type="project" value="TreeGrafter"/>
</dbReference>
<dbReference type="Proteomes" id="UP000820818">
    <property type="component" value="Linkage Group LG5"/>
</dbReference>
<dbReference type="SUPFAM" id="SSF56219">
    <property type="entry name" value="DNase I-like"/>
    <property type="match status" value="1"/>
</dbReference>
<dbReference type="GO" id="GO:0001726">
    <property type="term" value="C:ruffle"/>
    <property type="evidence" value="ECO:0007669"/>
    <property type="project" value="TreeGrafter"/>
</dbReference>
<sequence>MTVDVLSIYLLTWNVVTVEPPSSDQLQTLLDLSADFIAVGLQEVKSQPQNIISDSLYEDPWTNSIRDVLAKNNYVKIHTVRLVGILLSLFSRKKHLTSIRDVETSFTRTGLNGLWGNKGAVSIRFNFKGSSICLVNCHLSPHDKKLESRIADYHSIVNSQTFHKEKISSILDHDIVFWFGDLNFRLLPDSFSTSEIVDLVSQNDLKPLLEKDELNDTISSTKAFGGFSECKITFKPTYKFVLNSQDYDKKRRPAWTDRIIYRSFENVEQNPQKKEVDIVQCKKYQSHSNFTISDHKPVSAHLDIKVKGGVLDVVTFDPIKPWIIGTVGKIIITLPTSIELSSWHWIAIYREQYSSLGEYVSYMWISQQPLPSRQRSYEINVPENSIRIPGKYIAAYMSDTHPYHIMGISPVFELRGQQKEACQQFKHWQIKKFQLVIQKIKYVLDVSNLLSVSKID</sequence>
<dbReference type="Pfam" id="PF17751">
    <property type="entry name" value="SKICH"/>
    <property type="match status" value="1"/>
</dbReference>
<accession>A0AAD5PXG8</accession>
<keyword evidence="4" id="KW-1185">Reference proteome</keyword>
<proteinExistence type="inferred from homology"/>
<dbReference type="Pfam" id="PF22669">
    <property type="entry name" value="Exo_endo_phos2"/>
    <property type="match status" value="1"/>
</dbReference>
<dbReference type="InterPro" id="IPR046985">
    <property type="entry name" value="IP5"/>
</dbReference>
<evidence type="ECO:0000259" key="2">
    <source>
        <dbReference type="SMART" id="SM00128"/>
    </source>
</evidence>
<evidence type="ECO:0000313" key="3">
    <source>
        <dbReference type="EMBL" id="KAI9558930.1"/>
    </source>
</evidence>
<dbReference type="FunFam" id="3.60.10.10:FF:000060">
    <property type="entry name" value="Uncharacterized protein, isoform C"/>
    <property type="match status" value="1"/>
</dbReference>
<name>A0AAD5PXG8_9CRUS</name>
<dbReference type="GO" id="GO:0046856">
    <property type="term" value="P:phosphatidylinositol dephosphorylation"/>
    <property type="evidence" value="ECO:0007669"/>
    <property type="project" value="InterPro"/>
</dbReference>
<dbReference type="PANTHER" id="PTHR11200:SF275">
    <property type="entry name" value="LD06095P"/>
    <property type="match status" value="1"/>
</dbReference>
<dbReference type="Gene3D" id="2.60.40.2840">
    <property type="match status" value="1"/>
</dbReference>
<dbReference type="GO" id="GO:0005886">
    <property type="term" value="C:plasma membrane"/>
    <property type="evidence" value="ECO:0007669"/>
    <property type="project" value="TreeGrafter"/>
</dbReference>